<dbReference type="EMBL" id="LAZR01009260">
    <property type="protein sequence ID" value="KKM73698.1"/>
    <property type="molecule type" value="Genomic_DNA"/>
</dbReference>
<gene>
    <name evidence="1" type="ORF">LCGC14_1407910</name>
</gene>
<dbReference type="AlphaFoldDB" id="A0A0F9JVE9"/>
<accession>A0A0F9JVE9</accession>
<protein>
    <submittedName>
        <fullName evidence="1">Uncharacterized protein</fullName>
    </submittedName>
</protein>
<sequence length="61" mass="7162">MDKCGRCSNKTKSVYHFNTCPKGKDILFLPFVNADYPLTYKFFRGLREMIIVDPAKNREDE</sequence>
<evidence type="ECO:0000313" key="1">
    <source>
        <dbReference type="EMBL" id="KKM73698.1"/>
    </source>
</evidence>
<name>A0A0F9JVE9_9ZZZZ</name>
<organism evidence="1">
    <name type="scientific">marine sediment metagenome</name>
    <dbReference type="NCBI Taxonomy" id="412755"/>
    <lineage>
        <taxon>unclassified sequences</taxon>
        <taxon>metagenomes</taxon>
        <taxon>ecological metagenomes</taxon>
    </lineage>
</organism>
<reference evidence="1" key="1">
    <citation type="journal article" date="2015" name="Nature">
        <title>Complex archaea that bridge the gap between prokaryotes and eukaryotes.</title>
        <authorList>
            <person name="Spang A."/>
            <person name="Saw J.H."/>
            <person name="Jorgensen S.L."/>
            <person name="Zaremba-Niedzwiedzka K."/>
            <person name="Martijn J."/>
            <person name="Lind A.E."/>
            <person name="van Eijk R."/>
            <person name="Schleper C."/>
            <person name="Guy L."/>
            <person name="Ettema T.J."/>
        </authorList>
    </citation>
    <scope>NUCLEOTIDE SEQUENCE</scope>
</reference>
<proteinExistence type="predicted"/>
<comment type="caution">
    <text evidence="1">The sequence shown here is derived from an EMBL/GenBank/DDBJ whole genome shotgun (WGS) entry which is preliminary data.</text>
</comment>